<dbReference type="CDD" id="cd05251">
    <property type="entry name" value="NmrA_like_SDR_a"/>
    <property type="match status" value="1"/>
</dbReference>
<dbReference type="OrthoDB" id="10025477at2759"/>
<dbReference type="EMBL" id="CAJNOI010000067">
    <property type="protein sequence ID" value="CAF0988718.1"/>
    <property type="molecule type" value="Genomic_DNA"/>
</dbReference>
<dbReference type="Proteomes" id="UP000663832">
    <property type="component" value="Unassembled WGS sequence"/>
</dbReference>
<dbReference type="InterPro" id="IPR036291">
    <property type="entry name" value="NAD(P)-bd_dom_sf"/>
</dbReference>
<accession>A0A814FS27</accession>
<dbReference type="Proteomes" id="UP000663877">
    <property type="component" value="Unassembled WGS sequence"/>
</dbReference>
<dbReference type="GO" id="GO:0008289">
    <property type="term" value="F:lipid binding"/>
    <property type="evidence" value="ECO:0007669"/>
    <property type="project" value="UniProtKB-KW"/>
</dbReference>
<comment type="caution">
    <text evidence="5">The sequence shown here is derived from an EMBL/GenBank/DDBJ whole genome shotgun (WGS) entry which is preliminary data.</text>
</comment>
<evidence type="ECO:0000313" key="6">
    <source>
        <dbReference type="EMBL" id="CAF0993410.1"/>
    </source>
</evidence>
<dbReference type="InterPro" id="IPR051164">
    <property type="entry name" value="NmrA-like_oxidored"/>
</dbReference>
<evidence type="ECO:0000259" key="4">
    <source>
        <dbReference type="Pfam" id="PF05368"/>
    </source>
</evidence>
<gene>
    <name evidence="5" type="ORF">BJG266_LOCUS15273</name>
    <name evidence="6" type="ORF">QVE165_LOCUS14523</name>
</gene>
<reference evidence="5" key="1">
    <citation type="submission" date="2021-02" db="EMBL/GenBank/DDBJ databases">
        <authorList>
            <person name="Nowell W R."/>
        </authorList>
    </citation>
    <scope>NUCLEOTIDE SEQUENCE</scope>
</reference>
<dbReference type="AlphaFoldDB" id="A0A814FS27"/>
<keyword evidence="2" id="KW-0521">NADP</keyword>
<dbReference type="InterPro" id="IPR022272">
    <property type="entry name" value="Lipocalin_CS"/>
</dbReference>
<dbReference type="Gene3D" id="3.40.50.720">
    <property type="entry name" value="NAD(P)-binding Rossmann-like Domain"/>
    <property type="match status" value="1"/>
</dbReference>
<dbReference type="SUPFAM" id="SSF50814">
    <property type="entry name" value="Lipocalins"/>
    <property type="match status" value="1"/>
</dbReference>
<dbReference type="GO" id="GO:0005634">
    <property type="term" value="C:nucleus"/>
    <property type="evidence" value="ECO:0007669"/>
    <property type="project" value="TreeGrafter"/>
</dbReference>
<comment type="similarity">
    <text evidence="1">Belongs to the NmrA-type oxidoreductase family.</text>
</comment>
<evidence type="ECO:0000256" key="2">
    <source>
        <dbReference type="ARBA" id="ARBA00022857"/>
    </source>
</evidence>
<organism evidence="5 8">
    <name type="scientific">Adineta steineri</name>
    <dbReference type="NCBI Taxonomy" id="433720"/>
    <lineage>
        <taxon>Eukaryota</taxon>
        <taxon>Metazoa</taxon>
        <taxon>Spiralia</taxon>
        <taxon>Gnathifera</taxon>
        <taxon>Rotifera</taxon>
        <taxon>Eurotatoria</taxon>
        <taxon>Bdelloidea</taxon>
        <taxon>Adinetida</taxon>
        <taxon>Adinetidae</taxon>
        <taxon>Adineta</taxon>
    </lineage>
</organism>
<feature type="domain" description="NmrA-like" evidence="4">
    <location>
        <begin position="8"/>
        <end position="224"/>
    </location>
</feature>
<protein>
    <recommendedName>
        <fullName evidence="3">NmrA-like family domain-containing protein 1</fullName>
    </recommendedName>
</protein>
<evidence type="ECO:0000313" key="5">
    <source>
        <dbReference type="EMBL" id="CAF0988718.1"/>
    </source>
</evidence>
<evidence type="ECO:0000313" key="8">
    <source>
        <dbReference type="Proteomes" id="UP000663877"/>
    </source>
</evidence>
<dbReference type="Gene3D" id="2.40.128.20">
    <property type="match status" value="1"/>
</dbReference>
<sequence>MLSQQRQRKIIIIGGTGKQGSAVITALLPSKSTSSLHLLTLTRNLQSKKALELKEREVELVQTDLDEATVDQLANVFQGADGLFIAQAISDKEVEQGYKIINAAEKAGVKQVVYSSVGRAHDAPNVPHFHSKFLIEEYLKKSSIKYYTILRPFSFMQNLFYATRSDKEKINFWTDPQTIVNHIACEDIGKVAAQAFLNPEKYNHQSIELAGDTMNGNQLCETFTNAWPDAPCRIPPPATGYTIEQYTGRWFEIGKIQTAGGAFFERDCVCTHLDVNKSAEDPSVVIVSNICNKKTVDGKLITANGTLTSTKNPADGRYNETIHPVTVPVAYNIIVLRTSEYSVEYDCVEQFGFTNYCVHILSRRSTLNATIVHDLLQLTDRYDLNPEKLDFVWTKHMNCTYI</sequence>
<dbReference type="PANTHER" id="PTHR42748">
    <property type="entry name" value="NITROGEN METABOLITE REPRESSION PROTEIN NMRA FAMILY MEMBER"/>
    <property type="match status" value="1"/>
</dbReference>
<evidence type="ECO:0000256" key="1">
    <source>
        <dbReference type="ARBA" id="ARBA00006328"/>
    </source>
</evidence>
<dbReference type="EMBL" id="CAJNOM010000077">
    <property type="protein sequence ID" value="CAF0993410.1"/>
    <property type="molecule type" value="Genomic_DNA"/>
</dbReference>
<proteinExistence type="inferred from homology"/>
<dbReference type="InterPro" id="IPR012674">
    <property type="entry name" value="Calycin"/>
</dbReference>
<dbReference type="PROSITE" id="PS00213">
    <property type="entry name" value="LIPOCALIN"/>
    <property type="match status" value="1"/>
</dbReference>
<dbReference type="SUPFAM" id="SSF51735">
    <property type="entry name" value="NAD(P)-binding Rossmann-fold domains"/>
    <property type="match status" value="1"/>
</dbReference>
<keyword evidence="7" id="KW-1185">Reference proteome</keyword>
<dbReference type="Pfam" id="PF05368">
    <property type="entry name" value="NmrA"/>
    <property type="match status" value="1"/>
</dbReference>
<evidence type="ECO:0000256" key="3">
    <source>
        <dbReference type="ARBA" id="ARBA00040296"/>
    </source>
</evidence>
<dbReference type="PANTHER" id="PTHR42748:SF7">
    <property type="entry name" value="NMRA LIKE REDOX SENSOR 1-RELATED"/>
    <property type="match status" value="1"/>
</dbReference>
<dbReference type="InterPro" id="IPR008030">
    <property type="entry name" value="NmrA-like"/>
</dbReference>
<evidence type="ECO:0000313" key="7">
    <source>
        <dbReference type="Proteomes" id="UP000663832"/>
    </source>
</evidence>
<name>A0A814FS27_9BILA</name>